<keyword evidence="3" id="KW-1185">Reference proteome</keyword>
<sequence>MAEKDEGKKTEKRTNRGITWPDTSTIALLNIWQEEEIRISLENCKSSKEIRATYRTITLELHKKGFTNYTLENVVNKMKKLRQRFKKEVDIAKKSGKGRAKPWKFFQTLNEIIGHRPNVRPAFCIDTSAGEKEDNTDIESGEEQETVIESLKRKYGEGRMLDNVCQKCGYEADVELFSAGVHESKSGCIRAYTDDDTFVCPRCPVANNSDQEDDDNEFEKSILDAQVSEPVGKNNKFIEIQRIC</sequence>
<dbReference type="InterPro" id="IPR044822">
    <property type="entry name" value="Myb_DNA-bind_4"/>
</dbReference>
<proteinExistence type="predicted"/>
<dbReference type="PANTHER" id="PTHR47595">
    <property type="entry name" value="HEAT SHOCK 70 KDA PROTEIN 14"/>
    <property type="match status" value="1"/>
</dbReference>
<dbReference type="Proteomes" id="UP001152795">
    <property type="component" value="Unassembled WGS sequence"/>
</dbReference>
<feature type="domain" description="Myb/SANT-like DNA-binding" evidence="1">
    <location>
        <begin position="19"/>
        <end position="112"/>
    </location>
</feature>
<evidence type="ECO:0000313" key="3">
    <source>
        <dbReference type="Proteomes" id="UP001152795"/>
    </source>
</evidence>
<name>A0A7D9HH22_PARCT</name>
<evidence type="ECO:0000259" key="1">
    <source>
        <dbReference type="Pfam" id="PF13837"/>
    </source>
</evidence>
<evidence type="ECO:0000313" key="2">
    <source>
        <dbReference type="EMBL" id="CAB3980488.1"/>
    </source>
</evidence>
<dbReference type="Pfam" id="PF13837">
    <property type="entry name" value="Myb_DNA-bind_4"/>
    <property type="match status" value="1"/>
</dbReference>
<dbReference type="PANTHER" id="PTHR47595:SF1">
    <property type="entry name" value="MYB_SANT-LIKE DNA-BINDING DOMAIN-CONTAINING PROTEIN"/>
    <property type="match status" value="1"/>
</dbReference>
<reference evidence="2" key="1">
    <citation type="submission" date="2020-04" db="EMBL/GenBank/DDBJ databases">
        <authorList>
            <person name="Alioto T."/>
            <person name="Alioto T."/>
            <person name="Gomez Garrido J."/>
        </authorList>
    </citation>
    <scope>NUCLEOTIDE SEQUENCE</scope>
    <source>
        <strain evidence="2">A484AB</strain>
    </source>
</reference>
<accession>A0A7D9HH22</accession>
<protein>
    <recommendedName>
        <fullName evidence="1">Myb/SANT-like DNA-binding domain-containing protein</fullName>
    </recommendedName>
</protein>
<organism evidence="2 3">
    <name type="scientific">Paramuricea clavata</name>
    <name type="common">Red gorgonian</name>
    <name type="synonym">Violescent sea-whip</name>
    <dbReference type="NCBI Taxonomy" id="317549"/>
    <lineage>
        <taxon>Eukaryota</taxon>
        <taxon>Metazoa</taxon>
        <taxon>Cnidaria</taxon>
        <taxon>Anthozoa</taxon>
        <taxon>Octocorallia</taxon>
        <taxon>Malacalcyonacea</taxon>
        <taxon>Plexauridae</taxon>
        <taxon>Paramuricea</taxon>
    </lineage>
</organism>
<comment type="caution">
    <text evidence="2">The sequence shown here is derived from an EMBL/GenBank/DDBJ whole genome shotgun (WGS) entry which is preliminary data.</text>
</comment>
<gene>
    <name evidence="2" type="ORF">PACLA_8A053166</name>
</gene>
<dbReference type="EMBL" id="CACRXK020000294">
    <property type="protein sequence ID" value="CAB3980488.1"/>
    <property type="molecule type" value="Genomic_DNA"/>
</dbReference>
<dbReference type="AlphaFoldDB" id="A0A7D9HH22"/>
<dbReference type="OrthoDB" id="691673at2759"/>